<comment type="similarity">
    <text evidence="1">Belongs to the glycosyl hydrolase 32 family.</text>
</comment>
<evidence type="ECO:0000313" key="6">
    <source>
        <dbReference type="EMBL" id="CAB4614232.1"/>
    </source>
</evidence>
<organism evidence="6">
    <name type="scientific">freshwater metagenome</name>
    <dbReference type="NCBI Taxonomy" id="449393"/>
    <lineage>
        <taxon>unclassified sequences</taxon>
        <taxon>metagenomes</taxon>
        <taxon>ecological metagenomes</taxon>
    </lineage>
</organism>
<dbReference type="SMART" id="SM00640">
    <property type="entry name" value="Glyco_32"/>
    <property type="match status" value="1"/>
</dbReference>
<keyword evidence="4" id="KW-0326">Glycosidase</keyword>
<dbReference type="CDD" id="cd18609">
    <property type="entry name" value="GH32-like"/>
    <property type="match status" value="1"/>
</dbReference>
<dbReference type="AlphaFoldDB" id="A0A6J6HKE3"/>
<gene>
    <name evidence="6" type="ORF">UFOPK1931_00067</name>
</gene>
<dbReference type="PANTHER" id="PTHR43101">
    <property type="entry name" value="BETA-FRUCTOSIDASE"/>
    <property type="match status" value="1"/>
</dbReference>
<dbReference type="GO" id="GO:0004564">
    <property type="term" value="F:beta-fructofuranosidase activity"/>
    <property type="evidence" value="ECO:0007669"/>
    <property type="project" value="UniProtKB-EC"/>
</dbReference>
<dbReference type="InterPro" id="IPR023296">
    <property type="entry name" value="Glyco_hydro_beta-prop_sf"/>
</dbReference>
<evidence type="ECO:0000256" key="2">
    <source>
        <dbReference type="ARBA" id="ARBA00012758"/>
    </source>
</evidence>
<reference evidence="6" key="1">
    <citation type="submission" date="2020-05" db="EMBL/GenBank/DDBJ databases">
        <authorList>
            <person name="Chiriac C."/>
            <person name="Salcher M."/>
            <person name="Ghai R."/>
            <person name="Kavagutti S V."/>
        </authorList>
    </citation>
    <scope>NUCLEOTIDE SEQUENCE</scope>
</reference>
<dbReference type="PANTHER" id="PTHR43101:SF1">
    <property type="entry name" value="BETA-FRUCTOSIDASE"/>
    <property type="match status" value="1"/>
</dbReference>
<dbReference type="Gene3D" id="2.115.10.20">
    <property type="entry name" value="Glycosyl hydrolase domain, family 43"/>
    <property type="match status" value="1"/>
</dbReference>
<name>A0A6J6HKE3_9ZZZZ</name>
<proteinExistence type="inferred from homology"/>
<keyword evidence="3" id="KW-0378">Hydrolase</keyword>
<dbReference type="Pfam" id="PF00251">
    <property type="entry name" value="Glyco_hydro_32N"/>
    <property type="match status" value="1"/>
</dbReference>
<protein>
    <recommendedName>
        <fullName evidence="2">beta-fructofuranosidase</fullName>
        <ecNumber evidence="2">3.2.1.26</ecNumber>
    </recommendedName>
</protein>
<evidence type="ECO:0000256" key="4">
    <source>
        <dbReference type="ARBA" id="ARBA00023295"/>
    </source>
</evidence>
<accession>A0A6J6HKE3</accession>
<dbReference type="InterPro" id="IPR051214">
    <property type="entry name" value="GH32_Enzymes"/>
</dbReference>
<dbReference type="EC" id="3.2.1.26" evidence="2"/>
<evidence type="ECO:0000256" key="1">
    <source>
        <dbReference type="ARBA" id="ARBA00009902"/>
    </source>
</evidence>
<evidence type="ECO:0000259" key="5">
    <source>
        <dbReference type="Pfam" id="PF00251"/>
    </source>
</evidence>
<dbReference type="SUPFAM" id="SSF75005">
    <property type="entry name" value="Arabinanase/levansucrase/invertase"/>
    <property type="match status" value="1"/>
</dbReference>
<dbReference type="EMBL" id="CAEZVE010000005">
    <property type="protein sequence ID" value="CAB4614232.1"/>
    <property type="molecule type" value="Genomic_DNA"/>
</dbReference>
<dbReference type="GO" id="GO:0005975">
    <property type="term" value="P:carbohydrate metabolic process"/>
    <property type="evidence" value="ECO:0007669"/>
    <property type="project" value="InterPro"/>
</dbReference>
<sequence>MLRLPESWVWDSWFVFDGENHHAFYLRASRALGDPNRRHRRPYIGHAISKDLKNWTVVQDAIAPSDPPAFDSCTNWTGSVVLGDDGMWWMYYTGTSLDNCMYVQTIGAAKSNDLMTWEKVSSEALVSADPAHYAPLDPGKAFDESFRDPWVFKHTDGKWHMLITARSKDAELDLKDRGTLGHAISDDMLNWHVQPALIQGATGFGQMEVFQVEEVDGKAVLLWCCGEQELSEASKKKFGTGGMFSVVGDSVLGPFDTSKSVRFDHPSIYAARIVNHDGAWYMLGFRNEEDGSFVGELTDPIKVKIAGSGLVTA</sequence>
<dbReference type="InterPro" id="IPR013148">
    <property type="entry name" value="Glyco_hydro_32_N"/>
</dbReference>
<feature type="domain" description="Glycosyl hydrolase family 32 N-terminal" evidence="5">
    <location>
        <begin position="18"/>
        <end position="290"/>
    </location>
</feature>
<dbReference type="InterPro" id="IPR001362">
    <property type="entry name" value="Glyco_hydro_32"/>
</dbReference>
<evidence type="ECO:0000256" key="3">
    <source>
        <dbReference type="ARBA" id="ARBA00022801"/>
    </source>
</evidence>